<dbReference type="Proteomes" id="UP000034947">
    <property type="component" value="Unassembled WGS sequence"/>
</dbReference>
<dbReference type="EMBL" id="JYKN01001209">
    <property type="protein sequence ID" value="KKK21440.1"/>
    <property type="molecule type" value="Genomic_DNA"/>
</dbReference>
<organism evidence="1 2">
    <name type="scientific">Aspergillus ochraceoroseus</name>
    <dbReference type="NCBI Taxonomy" id="138278"/>
    <lineage>
        <taxon>Eukaryota</taxon>
        <taxon>Fungi</taxon>
        <taxon>Dikarya</taxon>
        <taxon>Ascomycota</taxon>
        <taxon>Pezizomycotina</taxon>
        <taxon>Eurotiomycetes</taxon>
        <taxon>Eurotiomycetidae</taxon>
        <taxon>Eurotiales</taxon>
        <taxon>Aspergillaceae</taxon>
        <taxon>Aspergillus</taxon>
        <taxon>Aspergillus subgen. Nidulantes</taxon>
    </lineage>
</organism>
<sequence length="271" mass="31257">MISWGSAVSDIWTQSACASNISEEKGTAYKEVQAPLRSDVSVGESLQLYPYRYAPTSNSISDFMRRYILPNCNDLPRGLVSHHRGLDKRATANSTRKIAMHVRSANSVADHLDEDAIWLKNRQRDGFDANRALLYEKTRGIGWELEGRYMSRLSLREMVESGHDIWNKKAEAEAEESLWKPLRRYDPRVFDLYMRYGLRSVPTSLYPNTESEFPPTAVTLTTTKHQEAWNLTIPNFEPESADTDRYLLPDWEPRHRTPRLVFQARGLCRMA</sequence>
<protein>
    <submittedName>
        <fullName evidence="1">Uncharacterized protein</fullName>
    </submittedName>
</protein>
<reference evidence="1 2" key="1">
    <citation type="submission" date="2015-02" db="EMBL/GenBank/DDBJ databases">
        <title>Draft Genome Sequences of Two Closely-Related Aflatoxigenic Aspergillus Species Obtained from the Cote d'Ivoire.</title>
        <authorList>
            <person name="Moore G.G."/>
            <person name="Beltz S.B."/>
            <person name="Mack B.M."/>
        </authorList>
    </citation>
    <scope>NUCLEOTIDE SEQUENCE [LARGE SCALE GENOMIC DNA]</scope>
    <source>
        <strain evidence="1 2">SRRC1432</strain>
    </source>
</reference>
<proteinExistence type="predicted"/>
<dbReference type="Gene3D" id="3.40.50.1820">
    <property type="entry name" value="alpha/beta hydrolase"/>
    <property type="match status" value="1"/>
</dbReference>
<gene>
    <name evidence="1" type="ORF">AOCH_000133</name>
</gene>
<keyword evidence="2" id="KW-1185">Reference proteome</keyword>
<dbReference type="AlphaFoldDB" id="A0A0F8WV16"/>
<evidence type="ECO:0000313" key="1">
    <source>
        <dbReference type="EMBL" id="KKK21440.1"/>
    </source>
</evidence>
<name>A0A0F8WV16_9EURO</name>
<dbReference type="InterPro" id="IPR029058">
    <property type="entry name" value="AB_hydrolase_fold"/>
</dbReference>
<accession>A0A0F8WV16</accession>
<comment type="caution">
    <text evidence="1">The sequence shown here is derived from an EMBL/GenBank/DDBJ whole genome shotgun (WGS) entry which is preliminary data.</text>
</comment>
<evidence type="ECO:0000313" key="2">
    <source>
        <dbReference type="Proteomes" id="UP000034947"/>
    </source>
</evidence>